<evidence type="ECO:0000313" key="5">
    <source>
        <dbReference type="Proteomes" id="UP000295506"/>
    </source>
</evidence>
<dbReference type="GO" id="GO:0015074">
    <property type="term" value="P:DNA integration"/>
    <property type="evidence" value="ECO:0007669"/>
    <property type="project" value="InterPro"/>
</dbReference>
<dbReference type="InterPro" id="IPR001584">
    <property type="entry name" value="Integrase_cat-core"/>
</dbReference>
<comment type="caution">
    <text evidence="4">The sequence shown here is derived from an EMBL/GenBank/DDBJ whole genome shotgun (WGS) entry which is preliminary data.</text>
</comment>
<name>A0AA94PR43_9BACT</name>
<feature type="region of interest" description="Disordered" evidence="1">
    <location>
        <begin position="13"/>
        <end position="43"/>
    </location>
</feature>
<gene>
    <name evidence="4" type="ORF">EDC59_101283</name>
</gene>
<dbReference type="Gene3D" id="3.30.420.10">
    <property type="entry name" value="Ribonuclease H-like superfamily/Ribonuclease H"/>
    <property type="match status" value="1"/>
</dbReference>
<dbReference type="AlphaFoldDB" id="A0AA94PR43"/>
<dbReference type="PROSITE" id="PS51702">
    <property type="entry name" value="HTH_MU"/>
    <property type="match status" value="1"/>
</dbReference>
<dbReference type="GO" id="GO:0003677">
    <property type="term" value="F:DNA binding"/>
    <property type="evidence" value="ECO:0007669"/>
    <property type="project" value="InterPro"/>
</dbReference>
<feature type="domain" description="HTH Mu-type" evidence="3">
    <location>
        <begin position="1"/>
        <end position="65"/>
    </location>
</feature>
<organism evidence="4 5">
    <name type="scientific">Pseudodesulfovibrio indicus</name>
    <dbReference type="NCBI Taxonomy" id="1716143"/>
    <lineage>
        <taxon>Bacteria</taxon>
        <taxon>Pseudomonadati</taxon>
        <taxon>Thermodesulfobacteriota</taxon>
        <taxon>Desulfovibrionia</taxon>
        <taxon>Desulfovibrionales</taxon>
        <taxon>Desulfovibrionaceae</taxon>
    </lineage>
</organism>
<dbReference type="InterPro" id="IPR003314">
    <property type="entry name" value="Mu-type_HTH"/>
</dbReference>
<evidence type="ECO:0000313" key="4">
    <source>
        <dbReference type="EMBL" id="TDT91880.1"/>
    </source>
</evidence>
<dbReference type="InterPro" id="IPR036388">
    <property type="entry name" value="WH-like_DNA-bd_sf"/>
</dbReference>
<dbReference type="Gene3D" id="1.10.10.10">
    <property type="entry name" value="Winged helix-like DNA-binding domain superfamily/Winged helix DNA-binding domain"/>
    <property type="match status" value="1"/>
</dbReference>
<accession>A0AA94PR43</accession>
<dbReference type="RefSeq" id="WP_099093196.1">
    <property type="nucleotide sequence ID" value="NZ_CP014206.1"/>
</dbReference>
<evidence type="ECO:0000259" key="2">
    <source>
        <dbReference type="PROSITE" id="PS50994"/>
    </source>
</evidence>
<dbReference type="Gene3D" id="1.10.10.60">
    <property type="entry name" value="Homeodomain-like"/>
    <property type="match status" value="1"/>
</dbReference>
<protein>
    <submittedName>
        <fullName evidence="4">Transposase</fullName>
    </submittedName>
</protein>
<dbReference type="InterPro" id="IPR012337">
    <property type="entry name" value="RNaseH-like_sf"/>
</dbReference>
<dbReference type="Pfam" id="PF09039">
    <property type="entry name" value="HTH_Tnp_Mu_2"/>
    <property type="match status" value="1"/>
</dbReference>
<dbReference type="EMBL" id="SOBK01000001">
    <property type="protein sequence ID" value="TDT91880.1"/>
    <property type="molecule type" value="Genomic_DNA"/>
</dbReference>
<dbReference type="SUPFAM" id="SSF46955">
    <property type="entry name" value="Putative DNA-binding domain"/>
    <property type="match status" value="1"/>
</dbReference>
<evidence type="ECO:0000259" key="3">
    <source>
        <dbReference type="PROSITE" id="PS51702"/>
    </source>
</evidence>
<dbReference type="InterPro" id="IPR009061">
    <property type="entry name" value="DNA-bd_dom_put_sf"/>
</dbReference>
<dbReference type="PROSITE" id="PS50994">
    <property type="entry name" value="INTEGRASE"/>
    <property type="match status" value="1"/>
</dbReference>
<sequence length="698" mass="80376">MKDAYTTKELAVATGTTDRTVNRRAKREAWPSESRTGRGGGKVWKLKGLPQDVRTAIALREAEATVPALPDNNVVIPDWAHQVGMARFRLVSEWRQFVDKSKSTKGRATKAFVLAVNAGQMLQDEREIVGDVAEKTLYRWDKKLRDNDHDYRVLCDRRGKWTKGGKQGLGQLGLKFEKVFLGCWLTGNKPSVALAYETMKGIFEKHGEPVPSYRSVVRFARRFDEDHHDLVVLKREGEKALKDKVGPYIARNDKLLSVGDVIFCDGKVLNFQCIHPTTGKPFRPTLICWYDWRSRMPVGWEIMPSENTIAISSALHMAIGTLAQYPRCVYIDNGKAFRAKYFSHIDADFEEFNGLYARLGIAVQYSRPYEARTKIVERFFRTFDEQCERLLPSYVGNNIDNKPAWMKRNEKYHEATHNEWVPTLREASEIFRLYAWWYGQQAQDDLGGQRPLDLLQGGLGDGVDLTELDRHFLFRQKIHPKRCGFTIGNVRFESDALYGLNKELMAMYRWSDMSEVYLHTMDGERIGTARPTEALHPLARLFGDELDLIKVQEANKRQRQLKSATMKLVKDFDAEVGESGLQSLPWMRQESVPLKAVPMPKAVQAEPVMDDVERERLEALQAKVRQLPTSTLEIPDFFPSELEKYEWCFEQTVKYGHELPAEYQSFMNAYEASKEYETATGARFEQLRTFYLKQNIAR</sequence>
<evidence type="ECO:0000256" key="1">
    <source>
        <dbReference type="SAM" id="MobiDB-lite"/>
    </source>
</evidence>
<reference evidence="4 5" key="1">
    <citation type="submission" date="2019-03" db="EMBL/GenBank/DDBJ databases">
        <title>Genomic Encyclopedia of Type Strains, Phase IV (KMG-IV): sequencing the most valuable type-strain genomes for metagenomic binning, comparative biology and taxonomic classification.</title>
        <authorList>
            <person name="Goeker M."/>
        </authorList>
    </citation>
    <scope>NUCLEOTIDE SEQUENCE [LARGE SCALE GENOMIC DNA]</scope>
    <source>
        <strain evidence="4 5">DSM 101483</strain>
    </source>
</reference>
<dbReference type="SUPFAM" id="SSF53098">
    <property type="entry name" value="Ribonuclease H-like"/>
    <property type="match status" value="1"/>
</dbReference>
<feature type="domain" description="Integrase catalytic" evidence="2">
    <location>
        <begin position="243"/>
        <end position="459"/>
    </location>
</feature>
<dbReference type="InterPro" id="IPR015126">
    <property type="entry name" value="Mu_I-gamma"/>
</dbReference>
<dbReference type="InterPro" id="IPR036397">
    <property type="entry name" value="RNaseH_sf"/>
</dbReference>
<dbReference type="Proteomes" id="UP000295506">
    <property type="component" value="Unassembled WGS sequence"/>
</dbReference>
<proteinExistence type="predicted"/>